<dbReference type="GO" id="GO:0005096">
    <property type="term" value="F:GTPase activator activity"/>
    <property type="evidence" value="ECO:0007669"/>
    <property type="project" value="TreeGrafter"/>
</dbReference>
<evidence type="ECO:0000256" key="2">
    <source>
        <dbReference type="SAM" id="Phobius"/>
    </source>
</evidence>
<dbReference type="Proteomes" id="UP000559027">
    <property type="component" value="Unassembled WGS sequence"/>
</dbReference>
<dbReference type="Gene3D" id="3.40.525.10">
    <property type="entry name" value="CRAL-TRIO lipid binding domain"/>
    <property type="match status" value="1"/>
</dbReference>
<organism evidence="4 5">
    <name type="scientific">Leucocoprinus leucothites</name>
    <dbReference type="NCBI Taxonomy" id="201217"/>
    <lineage>
        <taxon>Eukaryota</taxon>
        <taxon>Fungi</taxon>
        <taxon>Dikarya</taxon>
        <taxon>Basidiomycota</taxon>
        <taxon>Agaricomycotina</taxon>
        <taxon>Agaricomycetes</taxon>
        <taxon>Agaricomycetidae</taxon>
        <taxon>Agaricales</taxon>
        <taxon>Agaricineae</taxon>
        <taxon>Agaricaceae</taxon>
        <taxon>Leucocoprinus</taxon>
    </lineage>
</organism>
<name>A0A8H5CXL5_9AGAR</name>
<feature type="region of interest" description="Disordered" evidence="1">
    <location>
        <begin position="654"/>
        <end position="706"/>
    </location>
</feature>
<dbReference type="InterPro" id="IPR008936">
    <property type="entry name" value="Rho_GTPase_activation_prot"/>
</dbReference>
<feature type="domain" description="Rho-GAP" evidence="3">
    <location>
        <begin position="237"/>
        <end position="480"/>
    </location>
</feature>
<evidence type="ECO:0000259" key="3">
    <source>
        <dbReference type="PROSITE" id="PS50238"/>
    </source>
</evidence>
<dbReference type="Gene3D" id="1.10.555.10">
    <property type="entry name" value="Rho GTPase activation protein"/>
    <property type="match status" value="1"/>
</dbReference>
<feature type="region of interest" description="Disordered" evidence="1">
    <location>
        <begin position="500"/>
        <end position="526"/>
    </location>
</feature>
<dbReference type="GO" id="GO:0005737">
    <property type="term" value="C:cytoplasm"/>
    <property type="evidence" value="ECO:0007669"/>
    <property type="project" value="TreeGrafter"/>
</dbReference>
<evidence type="ECO:0000313" key="4">
    <source>
        <dbReference type="EMBL" id="KAF5348472.1"/>
    </source>
</evidence>
<dbReference type="Pfam" id="PF00620">
    <property type="entry name" value="RhoGAP"/>
    <property type="match status" value="1"/>
</dbReference>
<dbReference type="PANTHER" id="PTHR45808">
    <property type="entry name" value="RHO GTPASE-ACTIVATING PROTEIN 68F"/>
    <property type="match status" value="1"/>
</dbReference>
<proteinExistence type="predicted"/>
<dbReference type="GO" id="GO:0007264">
    <property type="term" value="P:small GTPase-mediated signal transduction"/>
    <property type="evidence" value="ECO:0007669"/>
    <property type="project" value="TreeGrafter"/>
</dbReference>
<keyword evidence="2" id="KW-1133">Transmembrane helix</keyword>
<protein>
    <recommendedName>
        <fullName evidence="3">Rho-GAP domain-containing protein</fullName>
    </recommendedName>
</protein>
<sequence length="706" mass="76483">MPPNTSTLKQKLSNLSLAQSAPSTPTSNGPFQSWPLRGERSKQLLNKLTPPWAKRPQSPVAHEYGDWERVQDVMARFIFQAGVDFETRPMVVVNASALPDPDEVNYDLLLSRILAYLNLYVESDYTVVLFAAGGGHTPPWNWVWKAYRGLSRKYRKNLKQLYIVHSSFFTKMLFSLAGAIISPKFFRKIVHVATLSELAHYVPLTQIDIPPAVYQENLKYEREITLPIPIKSSIFGVHLEELMGYHGEKGGIPRVVKDSIQFLRDSGLEEEGLFRRSPSSAMLRAAQDAYDRGLWTQVSVGPVVDSGVEGNVVSLDNFGDPFLAAVLIKKYLRDLPEPIFPEKLYPVIRRCPPPTSDPSDMTAVAYVRNILLPELVPCAYILLSHVLHLMHDISLRSQINKMDAQNLTIVLCPNLIKGSNTMRDVQMCAIQSGPSVLSSNATGPNSAQAILSSGQSSEDRDKTTLGMVIRLCIQRYYEIFDDMADRNDVVSPSRVRVLNGQAQGYSSRSPSPTPTPTPASGPRPILPTHLTVVEGEDEGDEDIDDTMLVMPIEPGVGPGKHRSNASISWAKGVQVSSHPGLVSPATSGTTVSPSPVSPTGALLDKTAQSSINSISSSPLVRSVHTTNGSGLPYPTMSKAKSVISIEGGNRTIVGGGTRKGSISVGRGTTRKSVGSGVEAMGVTAEGFFAPPSTGASPTRANGSSAS</sequence>
<reference evidence="4 5" key="1">
    <citation type="journal article" date="2020" name="ISME J.">
        <title>Uncovering the hidden diversity of litter-decomposition mechanisms in mushroom-forming fungi.</title>
        <authorList>
            <person name="Floudas D."/>
            <person name="Bentzer J."/>
            <person name="Ahren D."/>
            <person name="Johansson T."/>
            <person name="Persson P."/>
            <person name="Tunlid A."/>
        </authorList>
    </citation>
    <scope>NUCLEOTIDE SEQUENCE [LARGE SCALE GENOMIC DNA]</scope>
    <source>
        <strain evidence="4 5">CBS 146.42</strain>
    </source>
</reference>
<dbReference type="AlphaFoldDB" id="A0A8H5CXL5"/>
<keyword evidence="5" id="KW-1185">Reference proteome</keyword>
<evidence type="ECO:0000313" key="5">
    <source>
        <dbReference type="Proteomes" id="UP000559027"/>
    </source>
</evidence>
<feature type="region of interest" description="Disordered" evidence="1">
    <location>
        <begin position="578"/>
        <end position="602"/>
    </location>
</feature>
<dbReference type="OrthoDB" id="19923at2759"/>
<dbReference type="EMBL" id="JAACJO010000019">
    <property type="protein sequence ID" value="KAF5348472.1"/>
    <property type="molecule type" value="Genomic_DNA"/>
</dbReference>
<keyword evidence="2" id="KW-0472">Membrane</keyword>
<dbReference type="SUPFAM" id="SSF52087">
    <property type="entry name" value="CRAL/TRIO domain"/>
    <property type="match status" value="1"/>
</dbReference>
<keyword evidence="2" id="KW-0812">Transmembrane</keyword>
<accession>A0A8H5CXL5</accession>
<dbReference type="SUPFAM" id="SSF48350">
    <property type="entry name" value="GTPase activation domain, GAP"/>
    <property type="match status" value="1"/>
</dbReference>
<dbReference type="InterPro" id="IPR036865">
    <property type="entry name" value="CRAL-TRIO_dom_sf"/>
</dbReference>
<evidence type="ECO:0000256" key="1">
    <source>
        <dbReference type="SAM" id="MobiDB-lite"/>
    </source>
</evidence>
<feature type="compositionally biased region" description="Pro residues" evidence="1">
    <location>
        <begin position="511"/>
        <end position="525"/>
    </location>
</feature>
<dbReference type="SMART" id="SM00324">
    <property type="entry name" value="RhoGAP"/>
    <property type="match status" value="1"/>
</dbReference>
<feature type="compositionally biased region" description="Polar residues" evidence="1">
    <location>
        <begin position="439"/>
        <end position="456"/>
    </location>
</feature>
<dbReference type="PROSITE" id="PS50238">
    <property type="entry name" value="RHOGAP"/>
    <property type="match status" value="1"/>
</dbReference>
<comment type="caution">
    <text evidence="4">The sequence shown here is derived from an EMBL/GenBank/DDBJ whole genome shotgun (WGS) entry which is preliminary data.</text>
</comment>
<feature type="transmembrane region" description="Helical" evidence="2">
    <location>
        <begin position="161"/>
        <end position="181"/>
    </location>
</feature>
<dbReference type="InterPro" id="IPR001251">
    <property type="entry name" value="CRAL-TRIO_dom"/>
</dbReference>
<dbReference type="InterPro" id="IPR000198">
    <property type="entry name" value="RhoGAP_dom"/>
</dbReference>
<feature type="region of interest" description="Disordered" evidence="1">
    <location>
        <begin position="439"/>
        <end position="459"/>
    </location>
</feature>
<feature type="compositionally biased region" description="Low complexity" evidence="1">
    <location>
        <begin position="582"/>
        <end position="601"/>
    </location>
</feature>
<feature type="compositionally biased region" description="Polar residues" evidence="1">
    <location>
        <begin position="693"/>
        <end position="706"/>
    </location>
</feature>
<dbReference type="CDD" id="cd00159">
    <property type="entry name" value="RhoGAP"/>
    <property type="match status" value="1"/>
</dbReference>
<dbReference type="Pfam" id="PF13716">
    <property type="entry name" value="CRAL_TRIO_2"/>
    <property type="match status" value="1"/>
</dbReference>
<dbReference type="PANTHER" id="PTHR45808:SF2">
    <property type="entry name" value="RHO GTPASE-ACTIVATING PROTEIN 68F"/>
    <property type="match status" value="1"/>
</dbReference>
<dbReference type="CDD" id="cd00170">
    <property type="entry name" value="SEC14"/>
    <property type="match status" value="1"/>
</dbReference>
<gene>
    <name evidence="4" type="ORF">D9756_009590</name>
</gene>